<evidence type="ECO:0000256" key="2">
    <source>
        <dbReference type="ARBA" id="ARBA00008821"/>
    </source>
</evidence>
<evidence type="ECO:0000256" key="3">
    <source>
        <dbReference type="ARBA" id="ARBA00022692"/>
    </source>
</evidence>
<evidence type="ECO:0000313" key="8">
    <source>
        <dbReference type="Proteomes" id="UP000242188"/>
    </source>
</evidence>
<dbReference type="AlphaFoldDB" id="A0A210PFM5"/>
<gene>
    <name evidence="7" type="ORF">KP79_PYT22786</name>
</gene>
<dbReference type="InterPro" id="IPR006043">
    <property type="entry name" value="NCS2"/>
</dbReference>
<comment type="subcellular location">
    <subcellularLocation>
        <location evidence="1">Membrane</location>
        <topology evidence="1">Multi-pass membrane protein</topology>
    </subcellularLocation>
</comment>
<dbReference type="EMBL" id="NEDP02076734">
    <property type="protein sequence ID" value="OWF35290.1"/>
    <property type="molecule type" value="Genomic_DNA"/>
</dbReference>
<keyword evidence="8" id="KW-1185">Reference proteome</keyword>
<dbReference type="Proteomes" id="UP000242188">
    <property type="component" value="Unassembled WGS sequence"/>
</dbReference>
<feature type="transmembrane region" description="Helical" evidence="6">
    <location>
        <begin position="186"/>
        <end position="203"/>
    </location>
</feature>
<evidence type="ECO:0000256" key="5">
    <source>
        <dbReference type="ARBA" id="ARBA00023136"/>
    </source>
</evidence>
<keyword evidence="5 6" id="KW-0472">Membrane</keyword>
<keyword evidence="4 6" id="KW-1133">Transmembrane helix</keyword>
<evidence type="ECO:0000256" key="1">
    <source>
        <dbReference type="ARBA" id="ARBA00004141"/>
    </source>
</evidence>
<organism evidence="7 8">
    <name type="scientific">Mizuhopecten yessoensis</name>
    <name type="common">Japanese scallop</name>
    <name type="synonym">Patinopecten yessoensis</name>
    <dbReference type="NCBI Taxonomy" id="6573"/>
    <lineage>
        <taxon>Eukaryota</taxon>
        <taxon>Metazoa</taxon>
        <taxon>Spiralia</taxon>
        <taxon>Lophotrochozoa</taxon>
        <taxon>Mollusca</taxon>
        <taxon>Bivalvia</taxon>
        <taxon>Autobranchia</taxon>
        <taxon>Pteriomorphia</taxon>
        <taxon>Pectinida</taxon>
        <taxon>Pectinoidea</taxon>
        <taxon>Pectinidae</taxon>
        <taxon>Mizuhopecten</taxon>
    </lineage>
</organism>
<dbReference type="GO" id="GO:0022857">
    <property type="term" value="F:transmembrane transporter activity"/>
    <property type="evidence" value="ECO:0007669"/>
    <property type="project" value="InterPro"/>
</dbReference>
<evidence type="ECO:0000256" key="6">
    <source>
        <dbReference type="SAM" id="Phobius"/>
    </source>
</evidence>
<dbReference type="Pfam" id="PF00860">
    <property type="entry name" value="Xan_ur_permease"/>
    <property type="match status" value="1"/>
</dbReference>
<sequence length="341" mass="36900">MADFFPDDPSDPKYRARTDARGDIIRATPWFFLPYPGQFGYPKINVPIFLGFLFAFIASAIESVGDYFAVAESCNAEPPPTHAINRGILTEGLLSLLSGAVGTGHATSTYSVSAAIPGITKVGSRYVLVLAGILAMLMGVVGKMGAVMSSIPEPVVGGVSLVGFGIIVGIGVSALRTVDLTSSRNLSIIGTSIFGAIVISDWLESNKGAIDTGSEQWNNIVDLVLGTPMMVGCIISIFLDNTVRGTDMERGLTTSREMSPFHSVSDIIQTSKDLGRMNSQTEELLDKGRRQCNGRDETIDIYNLPLIGRLQRRITCLRYVPFFQPYYQTHDTIQSNSTEKV</sequence>
<dbReference type="STRING" id="6573.A0A210PFM5"/>
<name>A0A210PFM5_MIZYE</name>
<dbReference type="PANTHER" id="PTHR11119">
    <property type="entry name" value="XANTHINE-URACIL / VITAMIN C PERMEASE FAMILY MEMBER"/>
    <property type="match status" value="1"/>
</dbReference>
<dbReference type="OrthoDB" id="1641903at2759"/>
<comment type="caution">
    <text evidence="7">The sequence shown here is derived from an EMBL/GenBank/DDBJ whole genome shotgun (WGS) entry which is preliminary data.</text>
</comment>
<keyword evidence="3 6" id="KW-0812">Transmembrane</keyword>
<evidence type="ECO:0000313" key="7">
    <source>
        <dbReference type="EMBL" id="OWF35290.1"/>
    </source>
</evidence>
<comment type="similarity">
    <text evidence="2">Belongs to the nucleobase:cation symporter-2 (NCS2) (TC 2.A.40) family.</text>
</comment>
<protein>
    <submittedName>
        <fullName evidence="7">Solute carrier family 23 member 1</fullName>
    </submittedName>
</protein>
<accession>A0A210PFM5</accession>
<dbReference type="GO" id="GO:0016020">
    <property type="term" value="C:membrane"/>
    <property type="evidence" value="ECO:0007669"/>
    <property type="project" value="UniProtKB-SubCell"/>
</dbReference>
<evidence type="ECO:0000256" key="4">
    <source>
        <dbReference type="ARBA" id="ARBA00022989"/>
    </source>
</evidence>
<feature type="transmembrane region" description="Helical" evidence="6">
    <location>
        <begin position="44"/>
        <end position="61"/>
    </location>
</feature>
<proteinExistence type="inferred from homology"/>
<reference evidence="7 8" key="1">
    <citation type="journal article" date="2017" name="Nat. Ecol. Evol.">
        <title>Scallop genome provides insights into evolution of bilaterian karyotype and development.</title>
        <authorList>
            <person name="Wang S."/>
            <person name="Zhang J."/>
            <person name="Jiao W."/>
            <person name="Li J."/>
            <person name="Xun X."/>
            <person name="Sun Y."/>
            <person name="Guo X."/>
            <person name="Huan P."/>
            <person name="Dong B."/>
            <person name="Zhang L."/>
            <person name="Hu X."/>
            <person name="Sun X."/>
            <person name="Wang J."/>
            <person name="Zhao C."/>
            <person name="Wang Y."/>
            <person name="Wang D."/>
            <person name="Huang X."/>
            <person name="Wang R."/>
            <person name="Lv J."/>
            <person name="Li Y."/>
            <person name="Zhang Z."/>
            <person name="Liu B."/>
            <person name="Lu W."/>
            <person name="Hui Y."/>
            <person name="Liang J."/>
            <person name="Zhou Z."/>
            <person name="Hou R."/>
            <person name="Li X."/>
            <person name="Liu Y."/>
            <person name="Li H."/>
            <person name="Ning X."/>
            <person name="Lin Y."/>
            <person name="Zhao L."/>
            <person name="Xing Q."/>
            <person name="Dou J."/>
            <person name="Li Y."/>
            <person name="Mao J."/>
            <person name="Guo H."/>
            <person name="Dou H."/>
            <person name="Li T."/>
            <person name="Mu C."/>
            <person name="Jiang W."/>
            <person name="Fu Q."/>
            <person name="Fu X."/>
            <person name="Miao Y."/>
            <person name="Liu J."/>
            <person name="Yu Q."/>
            <person name="Li R."/>
            <person name="Liao H."/>
            <person name="Li X."/>
            <person name="Kong Y."/>
            <person name="Jiang Z."/>
            <person name="Chourrout D."/>
            <person name="Li R."/>
            <person name="Bao Z."/>
        </authorList>
    </citation>
    <scope>NUCLEOTIDE SEQUENCE [LARGE SCALE GENOMIC DNA]</scope>
    <source>
        <strain evidence="7 8">PY_sf001</strain>
    </source>
</reference>
<feature type="transmembrane region" description="Helical" evidence="6">
    <location>
        <begin position="126"/>
        <end position="149"/>
    </location>
</feature>
<feature type="transmembrane region" description="Helical" evidence="6">
    <location>
        <begin position="223"/>
        <end position="243"/>
    </location>
</feature>
<feature type="transmembrane region" description="Helical" evidence="6">
    <location>
        <begin position="155"/>
        <end position="174"/>
    </location>
</feature>